<dbReference type="GeneID" id="116208424"/>
<dbReference type="AlphaFoldDB" id="A0A218WYJ8"/>
<feature type="repeat" description="PPR" evidence="3">
    <location>
        <begin position="296"/>
        <end position="330"/>
    </location>
</feature>
<feature type="repeat" description="PPR" evidence="3">
    <location>
        <begin position="436"/>
        <end position="470"/>
    </location>
</feature>
<feature type="repeat" description="PPR" evidence="3">
    <location>
        <begin position="156"/>
        <end position="190"/>
    </location>
</feature>
<keyword evidence="6" id="KW-1185">Reference proteome</keyword>
<dbReference type="PROSITE" id="PS51375">
    <property type="entry name" value="PPR"/>
    <property type="match status" value="7"/>
</dbReference>
<protein>
    <submittedName>
        <fullName evidence="7">Pentatricopeptide repeat-containing protein At1g55630-like</fullName>
    </submittedName>
</protein>
<evidence type="ECO:0000313" key="4">
    <source>
        <dbReference type="EMBL" id="OWM77648.1"/>
    </source>
</evidence>
<dbReference type="InterPro" id="IPR011990">
    <property type="entry name" value="TPR-like_helical_dom_sf"/>
</dbReference>
<feature type="repeat" description="PPR" evidence="3">
    <location>
        <begin position="401"/>
        <end position="435"/>
    </location>
</feature>
<gene>
    <name evidence="7" type="primary">LOC116208424</name>
    <name evidence="4" type="ORF">CDL15_Pgr017048</name>
</gene>
<reference evidence="4" key="2">
    <citation type="submission" date="2017-06" db="EMBL/GenBank/DDBJ databases">
        <title>The pomegranate genome and the genomics of punicalagin biosynthesis.</title>
        <authorList>
            <person name="Xu C."/>
        </authorList>
    </citation>
    <scope>NUCLEOTIDE SEQUENCE [LARGE SCALE GENOMIC DNA]</scope>
    <source>
        <tissue evidence="4">Fresh leaf</tissue>
    </source>
</reference>
<proteinExistence type="inferred from homology"/>
<feature type="repeat" description="PPR" evidence="3">
    <location>
        <begin position="366"/>
        <end position="400"/>
    </location>
</feature>
<evidence type="ECO:0000256" key="2">
    <source>
        <dbReference type="ARBA" id="ARBA00022737"/>
    </source>
</evidence>
<evidence type="ECO:0000313" key="6">
    <source>
        <dbReference type="Proteomes" id="UP000515151"/>
    </source>
</evidence>
<reference evidence="7" key="4">
    <citation type="submission" date="2025-04" db="UniProtKB">
        <authorList>
            <consortium name="RefSeq"/>
        </authorList>
    </citation>
    <scope>IDENTIFICATION</scope>
    <source>
        <tissue evidence="7">Leaf</tissue>
    </source>
</reference>
<evidence type="ECO:0000313" key="5">
    <source>
        <dbReference type="Proteomes" id="UP000197138"/>
    </source>
</evidence>
<accession>A0A218WYJ8</accession>
<dbReference type="InterPro" id="IPR002885">
    <property type="entry name" value="PPR_rpt"/>
</dbReference>
<dbReference type="Proteomes" id="UP000515151">
    <property type="component" value="Chromosome 5"/>
</dbReference>
<evidence type="ECO:0000256" key="1">
    <source>
        <dbReference type="ARBA" id="ARBA00007626"/>
    </source>
</evidence>
<reference evidence="6" key="3">
    <citation type="journal article" date="2020" name="Plant Biotechnol. J.">
        <title>The pomegranate (Punica granatum L.) draft genome dissects genetic divergence between soft- and hard-seeded cultivars.</title>
        <authorList>
            <person name="Luo X."/>
            <person name="Li H."/>
            <person name="Wu Z."/>
            <person name="Yao W."/>
            <person name="Zhao P."/>
            <person name="Cao D."/>
            <person name="Yu H."/>
            <person name="Li K."/>
            <person name="Poudel K."/>
            <person name="Zhao D."/>
            <person name="Zhang F."/>
            <person name="Xia X."/>
            <person name="Chen L."/>
            <person name="Wang Q."/>
            <person name="Jing D."/>
            <person name="Cao S."/>
        </authorList>
    </citation>
    <scope>NUCLEOTIDE SEQUENCE [LARGE SCALE GENOMIC DNA]</scope>
</reference>
<feature type="repeat" description="PPR" evidence="3">
    <location>
        <begin position="331"/>
        <end position="365"/>
    </location>
</feature>
<dbReference type="Pfam" id="PF01535">
    <property type="entry name" value="PPR"/>
    <property type="match status" value="2"/>
</dbReference>
<organism evidence="4 5">
    <name type="scientific">Punica granatum</name>
    <name type="common">Pomegranate</name>
    <dbReference type="NCBI Taxonomy" id="22663"/>
    <lineage>
        <taxon>Eukaryota</taxon>
        <taxon>Viridiplantae</taxon>
        <taxon>Streptophyta</taxon>
        <taxon>Embryophyta</taxon>
        <taxon>Tracheophyta</taxon>
        <taxon>Spermatophyta</taxon>
        <taxon>Magnoliopsida</taxon>
        <taxon>eudicotyledons</taxon>
        <taxon>Gunneridae</taxon>
        <taxon>Pentapetalae</taxon>
        <taxon>rosids</taxon>
        <taxon>malvids</taxon>
        <taxon>Myrtales</taxon>
        <taxon>Lythraceae</taxon>
        <taxon>Punica</taxon>
    </lineage>
</organism>
<dbReference type="Pfam" id="PF13041">
    <property type="entry name" value="PPR_2"/>
    <property type="match status" value="2"/>
</dbReference>
<comment type="similarity">
    <text evidence="1">Belongs to the PPR family. P subfamily.</text>
</comment>
<dbReference type="NCBIfam" id="TIGR00756">
    <property type="entry name" value="PPR"/>
    <property type="match status" value="6"/>
</dbReference>
<dbReference type="PANTHER" id="PTHR47447">
    <property type="entry name" value="OS03G0856100 PROTEIN"/>
    <property type="match status" value="1"/>
</dbReference>
<keyword evidence="2" id="KW-0677">Repeat</keyword>
<dbReference type="PANTHER" id="PTHR47447:SF28">
    <property type="entry name" value="PENTACOTRIPEPTIDE-REPEAT REGION OF PRORP DOMAIN-CONTAINING PROTEIN"/>
    <property type="match status" value="1"/>
</dbReference>
<name>A0A218WYJ8_PUNGR</name>
<evidence type="ECO:0000313" key="7">
    <source>
        <dbReference type="RefSeq" id="XP_031397722.1"/>
    </source>
</evidence>
<dbReference type="RefSeq" id="XP_031397722.1">
    <property type="nucleotide sequence ID" value="XM_031541862.1"/>
</dbReference>
<dbReference type="Gene3D" id="1.25.40.10">
    <property type="entry name" value="Tetratricopeptide repeat domain"/>
    <property type="match status" value="4"/>
</dbReference>
<dbReference type="OrthoDB" id="185373at2759"/>
<reference evidence="5" key="1">
    <citation type="journal article" date="2017" name="Plant J.">
        <title>The pomegranate (Punica granatum L.) genome and the genomics of punicalagin biosynthesis.</title>
        <authorList>
            <person name="Qin G."/>
            <person name="Xu C."/>
            <person name="Ming R."/>
            <person name="Tang H."/>
            <person name="Guyot R."/>
            <person name="Kramer E.M."/>
            <person name="Hu Y."/>
            <person name="Yi X."/>
            <person name="Qi Y."/>
            <person name="Xu X."/>
            <person name="Gao Z."/>
            <person name="Pan H."/>
            <person name="Jian J."/>
            <person name="Tian Y."/>
            <person name="Yue Z."/>
            <person name="Xu Y."/>
        </authorList>
    </citation>
    <scope>NUCLEOTIDE SEQUENCE [LARGE SCALE GENOMIC DNA]</scope>
    <source>
        <strain evidence="5">cv. Dabenzi</strain>
    </source>
</reference>
<evidence type="ECO:0000256" key="3">
    <source>
        <dbReference type="PROSITE-ProRule" id="PRU00708"/>
    </source>
</evidence>
<dbReference type="Pfam" id="PF13812">
    <property type="entry name" value="PPR_3"/>
    <property type="match status" value="1"/>
</dbReference>
<feature type="repeat" description="PPR" evidence="3">
    <location>
        <begin position="261"/>
        <end position="295"/>
    </location>
</feature>
<sequence>MIRLYKFSHFSSACRMMCHRGSSSGGGNFVDGFDFVEEPLKKMSRLEYKDCGFMDEMPTERENEAGHGGHLTGRQHFFRSAKSDAKRVLEVLQQDGPGFNTKAALGELRLRVSGLLVREVLLGILRSTDHSSKSRCAKLGYKFFAWSGSQENYKHTANSYHLMMEIFADCDEFKAMWRLVDEMIEKGFPTTARTFNILICTCGEAGLAKRVVERFIKSKTFNFRPFKHSYNAILHCLIGPKQYKLIEWVYQQMLADGHTPDILTYNVVMCANYRLGKLDKFHRLLDEMGTRGFSPDFHTYNILLHVLGKGDKPLAALNLLNHMKEVGFEPSVLHFTTLMDGLSRAGNIEACRYFFDEMVKNGCVPDVVCYTVIITGYIVAGELDKAKELFDEMILKGQLPNVFTYNSMIRGFCMAGRFSEACSLFKEMEERGCSPNFLVYSTLVSNLRNAGKLTEAHEVIRHMVEQGQYTHLISKVKGKRH</sequence>
<dbReference type="EMBL" id="MTKT01002534">
    <property type="protein sequence ID" value="OWM77648.1"/>
    <property type="molecule type" value="Genomic_DNA"/>
</dbReference>
<dbReference type="Proteomes" id="UP000197138">
    <property type="component" value="Unassembled WGS sequence"/>
</dbReference>